<gene>
    <name evidence="2" type="ORF">TanjilG_02919</name>
</gene>
<dbReference type="Proteomes" id="UP000188354">
    <property type="component" value="Unassembled WGS sequence"/>
</dbReference>
<dbReference type="Gramene" id="OIW21417">
    <property type="protein sequence ID" value="OIW21417"/>
    <property type="gene ID" value="TanjilG_02919"/>
</dbReference>
<feature type="signal peptide" evidence="1">
    <location>
        <begin position="1"/>
        <end position="24"/>
    </location>
</feature>
<accession>A0A394DN82</accession>
<comment type="caution">
    <text evidence="2">The sequence shown here is derived from an EMBL/GenBank/DDBJ whole genome shotgun (WGS) entry which is preliminary data.</text>
</comment>
<keyword evidence="3" id="KW-1185">Reference proteome</keyword>
<evidence type="ECO:0000256" key="1">
    <source>
        <dbReference type="SAM" id="SignalP"/>
    </source>
</evidence>
<evidence type="ECO:0000313" key="3">
    <source>
        <dbReference type="Proteomes" id="UP000188354"/>
    </source>
</evidence>
<dbReference type="AlphaFoldDB" id="A0A394DN82"/>
<feature type="chain" id="PRO_5017325364" description="Secreted protein" evidence="1">
    <location>
        <begin position="25"/>
        <end position="75"/>
    </location>
</feature>
<sequence length="75" mass="9022">MLVSFPRSDVLAWLLFLCSRLALRENILRLNGSDIRPRCDFYHYSRNMACLKCNIGRLEDQPTSEYQEHMWRRES</sequence>
<name>A0A394DN82_LUPAN</name>
<organism evidence="2 3">
    <name type="scientific">Lupinus angustifolius</name>
    <name type="common">Narrow-leaved blue lupine</name>
    <dbReference type="NCBI Taxonomy" id="3871"/>
    <lineage>
        <taxon>Eukaryota</taxon>
        <taxon>Viridiplantae</taxon>
        <taxon>Streptophyta</taxon>
        <taxon>Embryophyta</taxon>
        <taxon>Tracheophyta</taxon>
        <taxon>Spermatophyta</taxon>
        <taxon>Magnoliopsida</taxon>
        <taxon>eudicotyledons</taxon>
        <taxon>Gunneridae</taxon>
        <taxon>Pentapetalae</taxon>
        <taxon>rosids</taxon>
        <taxon>fabids</taxon>
        <taxon>Fabales</taxon>
        <taxon>Fabaceae</taxon>
        <taxon>Papilionoideae</taxon>
        <taxon>50 kb inversion clade</taxon>
        <taxon>genistoids sensu lato</taxon>
        <taxon>core genistoids</taxon>
        <taxon>Genisteae</taxon>
        <taxon>Lupinus</taxon>
    </lineage>
</organism>
<dbReference type="EMBL" id="MLAU01025726">
    <property type="protein sequence ID" value="OIW21417.1"/>
    <property type="molecule type" value="Genomic_DNA"/>
</dbReference>
<proteinExistence type="predicted"/>
<keyword evidence="1" id="KW-0732">Signal</keyword>
<evidence type="ECO:0000313" key="2">
    <source>
        <dbReference type="EMBL" id="OIW21417.1"/>
    </source>
</evidence>
<dbReference type="STRING" id="3871.A0A394DN82"/>
<protein>
    <recommendedName>
        <fullName evidence="4">Secreted protein</fullName>
    </recommendedName>
</protein>
<evidence type="ECO:0008006" key="4">
    <source>
        <dbReference type="Google" id="ProtNLM"/>
    </source>
</evidence>
<reference evidence="2 3" key="1">
    <citation type="journal article" date="2017" name="Plant Biotechnol. J.">
        <title>A comprehensive draft genome sequence for lupin (Lupinus angustifolius), an emerging health food: insights into plant-microbe interactions and legume evolution.</title>
        <authorList>
            <person name="Hane J.K."/>
            <person name="Ming Y."/>
            <person name="Kamphuis L.G."/>
            <person name="Nelson M.N."/>
            <person name="Garg G."/>
            <person name="Atkins C.A."/>
            <person name="Bayer P.E."/>
            <person name="Bravo A."/>
            <person name="Bringans S."/>
            <person name="Cannon S."/>
            <person name="Edwards D."/>
            <person name="Foley R."/>
            <person name="Gao L.L."/>
            <person name="Harrison M.J."/>
            <person name="Huang W."/>
            <person name="Hurgobin B."/>
            <person name="Li S."/>
            <person name="Liu C.W."/>
            <person name="McGrath A."/>
            <person name="Morahan G."/>
            <person name="Murray J."/>
            <person name="Weller J."/>
            <person name="Jian J."/>
            <person name="Singh K.B."/>
        </authorList>
    </citation>
    <scope>NUCLEOTIDE SEQUENCE [LARGE SCALE GENOMIC DNA]</scope>
    <source>
        <strain evidence="3">cv. Tanjil</strain>
        <tissue evidence="2">Whole plant</tissue>
    </source>
</reference>